<dbReference type="AlphaFoldDB" id="X1D6C4"/>
<dbReference type="Pfam" id="PF01012">
    <property type="entry name" value="ETF"/>
    <property type="match status" value="1"/>
</dbReference>
<evidence type="ECO:0000259" key="1">
    <source>
        <dbReference type="Pfam" id="PF01012"/>
    </source>
</evidence>
<proteinExistence type="predicted"/>
<feature type="non-terminal residue" evidence="2">
    <location>
        <position position="1"/>
    </location>
</feature>
<dbReference type="GO" id="GO:0009055">
    <property type="term" value="F:electron transfer activity"/>
    <property type="evidence" value="ECO:0007669"/>
    <property type="project" value="InterPro"/>
</dbReference>
<protein>
    <recommendedName>
        <fullName evidence="1">Electron transfer flavoprotein alpha/beta-subunit N-terminal domain-containing protein</fullName>
    </recommendedName>
</protein>
<reference evidence="2" key="1">
    <citation type="journal article" date="2014" name="Front. Microbiol.">
        <title>High frequency of phylogenetically diverse reductive dehalogenase-homologous genes in deep subseafloor sedimentary metagenomes.</title>
        <authorList>
            <person name="Kawai M."/>
            <person name="Futagami T."/>
            <person name="Toyoda A."/>
            <person name="Takaki Y."/>
            <person name="Nishi S."/>
            <person name="Hori S."/>
            <person name="Arai W."/>
            <person name="Tsubouchi T."/>
            <person name="Morono Y."/>
            <person name="Uchiyama I."/>
            <person name="Ito T."/>
            <person name="Fujiyama A."/>
            <person name="Inagaki F."/>
            <person name="Takami H."/>
        </authorList>
    </citation>
    <scope>NUCLEOTIDE SEQUENCE</scope>
    <source>
        <strain evidence="2">Expedition CK06-06</strain>
    </source>
</reference>
<dbReference type="PANTHER" id="PTHR21294">
    <property type="entry name" value="ELECTRON TRANSFER FLAVOPROTEIN BETA-SUBUNIT"/>
    <property type="match status" value="1"/>
</dbReference>
<evidence type="ECO:0000313" key="2">
    <source>
        <dbReference type="EMBL" id="GAH15772.1"/>
    </source>
</evidence>
<dbReference type="EMBL" id="BART01031571">
    <property type="protein sequence ID" value="GAH15772.1"/>
    <property type="molecule type" value="Genomic_DNA"/>
</dbReference>
<accession>X1D6C4</accession>
<dbReference type="InterPro" id="IPR014729">
    <property type="entry name" value="Rossmann-like_a/b/a_fold"/>
</dbReference>
<organism evidence="2">
    <name type="scientific">marine sediment metagenome</name>
    <dbReference type="NCBI Taxonomy" id="412755"/>
    <lineage>
        <taxon>unclassified sequences</taxon>
        <taxon>metagenomes</taxon>
        <taxon>ecological metagenomes</taxon>
    </lineage>
</organism>
<dbReference type="SUPFAM" id="SSF52402">
    <property type="entry name" value="Adenine nucleotide alpha hydrolases-like"/>
    <property type="match status" value="1"/>
</dbReference>
<name>X1D6C4_9ZZZZ</name>
<dbReference type="InterPro" id="IPR012255">
    <property type="entry name" value="ETF_b"/>
</dbReference>
<gene>
    <name evidence="2" type="ORF">S01H4_54815</name>
</gene>
<dbReference type="PANTHER" id="PTHR21294:SF17">
    <property type="entry name" value="PROTEIN FIXA"/>
    <property type="match status" value="1"/>
</dbReference>
<comment type="caution">
    <text evidence="2">The sequence shown here is derived from an EMBL/GenBank/DDBJ whole genome shotgun (WGS) entry which is preliminary data.</text>
</comment>
<feature type="domain" description="Electron transfer flavoprotein alpha/beta-subunit N-terminal" evidence="1">
    <location>
        <begin position="1"/>
        <end position="104"/>
    </location>
</feature>
<dbReference type="Gene3D" id="3.40.50.620">
    <property type="entry name" value="HUPs"/>
    <property type="match status" value="1"/>
</dbReference>
<dbReference type="InterPro" id="IPR014730">
    <property type="entry name" value="ETF_a/b_N"/>
</dbReference>
<sequence length="161" mass="17626">AATINKIGEYDIIFCGNTSFDTGSSQVGPELAAILNIPQVTYAESIENVDNGKIKVKAQTDEGYKIVESELPLVITGIPPSSFQPRIPPLPKILNARKKPFDVWGIEDIEGDKTKYGSVGSLIKIIKLYKPPKRDEGIVITDEPKTAVETLMELLSKDKVI</sequence>